<feature type="region of interest" description="Disordered" evidence="1">
    <location>
        <begin position="561"/>
        <end position="605"/>
    </location>
</feature>
<gene>
    <name evidence="2" type="ORF">CLAFUR5_12371</name>
</gene>
<protein>
    <submittedName>
        <fullName evidence="2">Uncharacterized protein</fullName>
    </submittedName>
</protein>
<dbReference type="PROSITE" id="PS00380">
    <property type="entry name" value="RHODANESE_1"/>
    <property type="match status" value="1"/>
</dbReference>
<reference evidence="2" key="2">
    <citation type="journal article" date="2022" name="Microb. Genom.">
        <title>A chromosome-scale genome assembly of the tomato pathogen Cladosporium fulvum reveals a compartmentalized genome architecture and the presence of a dispensable chromosome.</title>
        <authorList>
            <person name="Zaccaron A.Z."/>
            <person name="Chen L.H."/>
            <person name="Samaras A."/>
            <person name="Stergiopoulos I."/>
        </authorList>
    </citation>
    <scope>NUCLEOTIDE SEQUENCE</scope>
    <source>
        <strain evidence="2">Race5_Kim</strain>
    </source>
</reference>
<dbReference type="AlphaFoldDB" id="A0A9Q8PIM1"/>
<dbReference type="GeneID" id="71992249"/>
<name>A0A9Q8PIM1_PASFU</name>
<dbReference type="GO" id="GO:0004792">
    <property type="term" value="F:thiosulfate-cyanide sulfurtransferase activity"/>
    <property type="evidence" value="ECO:0007669"/>
    <property type="project" value="InterPro"/>
</dbReference>
<evidence type="ECO:0000313" key="2">
    <source>
        <dbReference type="EMBL" id="UJO23102.1"/>
    </source>
</evidence>
<evidence type="ECO:0000313" key="3">
    <source>
        <dbReference type="Proteomes" id="UP000756132"/>
    </source>
</evidence>
<dbReference type="InterPro" id="IPR001307">
    <property type="entry name" value="Thiosulphate_STrfase_CS"/>
</dbReference>
<organism evidence="2 3">
    <name type="scientific">Passalora fulva</name>
    <name type="common">Tomato leaf mold</name>
    <name type="synonym">Cladosporium fulvum</name>
    <dbReference type="NCBI Taxonomy" id="5499"/>
    <lineage>
        <taxon>Eukaryota</taxon>
        <taxon>Fungi</taxon>
        <taxon>Dikarya</taxon>
        <taxon>Ascomycota</taxon>
        <taxon>Pezizomycotina</taxon>
        <taxon>Dothideomycetes</taxon>
        <taxon>Dothideomycetidae</taxon>
        <taxon>Mycosphaerellales</taxon>
        <taxon>Mycosphaerellaceae</taxon>
        <taxon>Fulvia</taxon>
    </lineage>
</organism>
<proteinExistence type="predicted"/>
<keyword evidence="3" id="KW-1185">Reference proteome</keyword>
<dbReference type="OrthoDB" id="3641440at2759"/>
<dbReference type="Proteomes" id="UP000756132">
    <property type="component" value="Chromosome 10"/>
</dbReference>
<dbReference type="EMBL" id="CP090172">
    <property type="protein sequence ID" value="UJO23102.1"/>
    <property type="molecule type" value="Genomic_DNA"/>
</dbReference>
<dbReference type="KEGG" id="ffu:CLAFUR5_12371"/>
<feature type="compositionally biased region" description="Low complexity" evidence="1">
    <location>
        <begin position="575"/>
        <end position="588"/>
    </location>
</feature>
<dbReference type="RefSeq" id="XP_047767468.1">
    <property type="nucleotide sequence ID" value="XM_047911519.1"/>
</dbReference>
<accession>A0A9Q8PIM1</accession>
<evidence type="ECO:0000256" key="1">
    <source>
        <dbReference type="SAM" id="MobiDB-lite"/>
    </source>
</evidence>
<sequence>MDAFALVIYEAAHIPGALKLFHKALELARNQQRKVRVSSDCESGVMHKHVAADADFTKYPRNLAESGNRDEMDGLMRSGEVEELCSVLSLAVSRHFFLIVNLVHMLENANAYTVRNLEQLLQETVFDKEMLKLGWNLQSGFRVIDQTIEYLYQTATRPPVFLGEKINADGTRTERWMHWEWKIKSEHLIGERPESMKFPRVWKDVNCGIHADQDYDPQLSDQIAMACPCTTGNVDIAALLNLFCGQLKFQLDLLHWRQHRHRISYHDFLRTELDQDRLYFILNWMKSRCYTGDVHHFCQDLGLPEMGQNDDQMAYNVGDIAGIILAFEQLFASDDKRFLLGCLDKWAQGSAHIKDQAKCANRALPHAARTIQQHAKKSAFSPDRTLYEDNPKLFKNEPVYKNSKDEFSHALKYSVKSSMSWLSDKQPAGNPANLSPWEHDQYALVSRQVDQQLRMGAGKHDEAIYPTFRDYKTDLVWKDSSMPQYARSIQLDRGCPTPARPRSLMTACAQLSELTEHTPKTLSEFLRCPRAAGAAPPAGFGALPGTSMGLPKELKVVKTGGASTNLPEKFISDNTRTSSPSTSMSESSKLLDDALNIDGHNDGDI</sequence>
<reference evidence="2" key="1">
    <citation type="submission" date="2021-12" db="EMBL/GenBank/DDBJ databases">
        <authorList>
            <person name="Zaccaron A."/>
            <person name="Stergiopoulos I."/>
        </authorList>
    </citation>
    <scope>NUCLEOTIDE SEQUENCE</scope>
    <source>
        <strain evidence="2">Race5_Kim</strain>
    </source>
</reference>